<organismHost>
    <name type="scientific">Adoxophyes honmai</name>
    <name type="common">Smaller tea tortrix moth</name>
    <dbReference type="NCBI Taxonomy" id="85585"/>
</organismHost>
<dbReference type="Pfam" id="PF04838">
    <property type="entry name" value="Baculo_LEF5"/>
    <property type="match status" value="1"/>
</dbReference>
<sequence>MFQHGPQTFHCYSLFLIFKTFREKKNYNELIEFLIENFPSNVKNKTFDFINTGHLFHSLYAYIPSINNHFKERKQIRLSEECIKKLFDNTRNDIEMYQEIFNMIQQQKLSFECPCQVLTKRRDEIKEYVHMLDQKKFDTKPIKLKKEFIDVIMSKYSLEWKNILLKKQINEISCKDGTNVERKKRKIKKRTVLNDKKLYFNQHTTNRLNNINGITVDVCKHEFVTEEKQTRAGDEIVTFIRYCHKCKQQQNI</sequence>
<dbReference type="RefSeq" id="NP_818722.1">
    <property type="nucleotide sequence ID" value="NC_004690.1"/>
</dbReference>
<dbReference type="OrthoDB" id="12882at10239"/>
<evidence type="ECO:0000259" key="2">
    <source>
        <dbReference type="Pfam" id="PF11792"/>
    </source>
</evidence>
<dbReference type="KEGG" id="vg:1485825"/>
<feature type="domain" description="Baculoviridae late expression factor 5 C-terminal" evidence="2">
    <location>
        <begin position="208"/>
        <end position="246"/>
    </location>
</feature>
<protein>
    <submittedName>
        <fullName evidence="3">Late expression factor 5</fullName>
    </submittedName>
</protein>
<dbReference type="EMBL" id="AP006270">
    <property type="protein sequence ID" value="BAC67326.1"/>
    <property type="molecule type" value="Genomic_DNA"/>
</dbReference>
<dbReference type="Proteomes" id="UP000232720">
    <property type="component" value="Genome"/>
</dbReference>
<dbReference type="GO" id="GO:0006355">
    <property type="term" value="P:regulation of DNA-templated transcription"/>
    <property type="evidence" value="ECO:0007669"/>
    <property type="project" value="InterPro"/>
</dbReference>
<reference evidence="3 4" key="1">
    <citation type="journal article" date="2003" name="Virology">
        <title>Genome sequence and organization of a nucleopolyhedrovirus isolated from the smaller tea tortrix, Adoxophyes honmai.</title>
        <authorList>
            <person name="Nakai M."/>
            <person name="Goto C."/>
            <person name="Kang W."/>
            <person name="Shikata M."/>
            <person name="Luque T."/>
            <person name="Kunimi Y."/>
        </authorList>
    </citation>
    <scope>NUCLEOTIDE SEQUENCE [LARGE SCALE GENOMIC DNA]</scope>
    <source>
        <strain evidence="3 4">ADN001</strain>
    </source>
</reference>
<keyword evidence="4" id="KW-1185">Reference proteome</keyword>
<evidence type="ECO:0000313" key="4">
    <source>
        <dbReference type="Proteomes" id="UP000232720"/>
    </source>
</evidence>
<organism evidence="3 4">
    <name type="scientific">Adoxophyes honmai nucleopolyhedrovirus</name>
    <dbReference type="NCBI Taxonomy" id="224399"/>
    <lineage>
        <taxon>Viruses</taxon>
        <taxon>Viruses incertae sedis</taxon>
        <taxon>Naldaviricetes</taxon>
        <taxon>Lefavirales</taxon>
        <taxon>Baculoviridae</taxon>
        <taxon>Alphabaculovirus</taxon>
        <taxon>Alphabaculovirus adhonmai</taxon>
    </lineage>
</organism>
<dbReference type="InterPro" id="IPR021758">
    <property type="entry name" value="Baculo_LEF5_C"/>
</dbReference>
<evidence type="ECO:0000313" key="3">
    <source>
        <dbReference type="EMBL" id="BAC67326.1"/>
    </source>
</evidence>
<proteinExistence type="predicted"/>
<evidence type="ECO:0000259" key="1">
    <source>
        <dbReference type="Pfam" id="PF04838"/>
    </source>
</evidence>
<dbReference type="Pfam" id="PF11792">
    <property type="entry name" value="Baculo_LEF5_C"/>
    <property type="match status" value="1"/>
</dbReference>
<accession>Q80LM1</accession>
<feature type="domain" description="Baculoviridae late expression factor 5 N-terminal" evidence="1">
    <location>
        <begin position="13"/>
        <end position="168"/>
    </location>
</feature>
<dbReference type="InterPro" id="IPR006923">
    <property type="entry name" value="Baculo_LEF5_N"/>
</dbReference>
<dbReference type="GeneID" id="1485825"/>
<name>Q80LM1_NPVAH</name>